<dbReference type="GO" id="GO:0032259">
    <property type="term" value="P:methylation"/>
    <property type="evidence" value="ECO:0007669"/>
    <property type="project" value="UniProtKB-KW"/>
</dbReference>
<dbReference type="Pfam" id="PF02511">
    <property type="entry name" value="Thy1"/>
    <property type="match status" value="2"/>
</dbReference>
<keyword evidence="2" id="KW-1185">Reference proteome</keyword>
<proteinExistence type="predicted"/>
<keyword evidence="1" id="KW-0489">Methyltransferase</keyword>
<organism evidence="1 2">
    <name type="scientific">Sulfurimonas diazotrophicus</name>
    <dbReference type="NCBI Taxonomy" id="3131939"/>
    <lineage>
        <taxon>Bacteria</taxon>
        <taxon>Pseudomonadati</taxon>
        <taxon>Campylobacterota</taxon>
        <taxon>Epsilonproteobacteria</taxon>
        <taxon>Campylobacterales</taxon>
        <taxon>Sulfurimonadaceae</taxon>
        <taxon>Sulfurimonas</taxon>
    </lineage>
</organism>
<reference evidence="1 2" key="1">
    <citation type="submission" date="2024-03" db="EMBL/GenBank/DDBJ databases">
        <title>Sulfurimonas sp. HSL3-1.</title>
        <authorList>
            <person name="Wang S."/>
        </authorList>
    </citation>
    <scope>NUCLEOTIDE SEQUENCE [LARGE SCALE GENOMIC DNA]</scope>
    <source>
        <strain evidence="1 2">HSL3-1</strain>
    </source>
</reference>
<dbReference type="Proteomes" id="UP001447842">
    <property type="component" value="Chromosome"/>
</dbReference>
<dbReference type="EC" id="2.1.1.148" evidence="1"/>
<protein>
    <submittedName>
        <fullName evidence="1">FAD-dependent thymidylate synthase</fullName>
        <ecNumber evidence="1">2.1.1.148</ecNumber>
    </submittedName>
</protein>
<dbReference type="SUPFAM" id="SSF69796">
    <property type="entry name" value="Thymidylate synthase-complementing protein Thy1"/>
    <property type="match status" value="2"/>
</dbReference>
<accession>A0ABZ3HCL5</accession>
<dbReference type="RefSeq" id="WP_345972697.1">
    <property type="nucleotide sequence ID" value="NZ_CP147920.1"/>
</dbReference>
<dbReference type="InterPro" id="IPR003669">
    <property type="entry name" value="Thymidylate_synthase_ThyX"/>
</dbReference>
<name>A0ABZ3HCL5_9BACT</name>
<dbReference type="PANTHER" id="PTHR34934">
    <property type="entry name" value="FLAVIN-DEPENDENT THYMIDYLATE SYNTHASE"/>
    <property type="match status" value="1"/>
</dbReference>
<dbReference type="GO" id="GO:0050797">
    <property type="term" value="F:thymidylate synthase (FAD) activity"/>
    <property type="evidence" value="ECO:0007669"/>
    <property type="project" value="UniProtKB-EC"/>
</dbReference>
<sequence length="450" mass="50965">MQVEFLEVDTPSNVAVSAARTCYFPNGIVTPDASASWSRKDDLLQGIFKGGHHTTLMHTHVTMLISGMSRHLIWRLLHAHPYYNSEQVSQRYAKMKIENFVYPAAGERSDWEAYYQHCFDDYEQLIEVLLPDVEAVVPKFRRKDSRKKAQEMARYVLPGGMSAYLYHTVNIITLLRYIAVAKAMPECRAEAEEFAAIIAEALVKMDASLAPLVEHAREAAPVFPDFDMAAHKAKIGVTNEAVKVYDIVGDAAFDVNENYADVLRFSQMLPDSGVLGGFSTYTRLSLSADAQNQRHRRSPAVRPALESIYARNAYTPPIIAKNPEALAIYERAIARSYDFFEAQRELLGFGEAAYALSNAHEIELVERDEFTSFHHKAQMRLCYNAQEEIFDIVYGQVKQLRAMGVPGAEELLPPCATRFAMKIRPTCPEGDHFCGIKVWKLEFEDYKREI</sequence>
<keyword evidence="1" id="KW-0808">Transferase</keyword>
<gene>
    <name evidence="1" type="ORF">WCY31_12770</name>
</gene>
<dbReference type="EMBL" id="CP147920">
    <property type="protein sequence ID" value="XAU15097.1"/>
    <property type="molecule type" value="Genomic_DNA"/>
</dbReference>
<evidence type="ECO:0000313" key="2">
    <source>
        <dbReference type="Proteomes" id="UP001447842"/>
    </source>
</evidence>
<dbReference type="CDD" id="cd20175">
    <property type="entry name" value="ThyX"/>
    <property type="match status" value="1"/>
</dbReference>
<dbReference type="PROSITE" id="PS51331">
    <property type="entry name" value="THYX"/>
    <property type="match status" value="1"/>
</dbReference>
<evidence type="ECO:0000313" key="1">
    <source>
        <dbReference type="EMBL" id="XAU15097.1"/>
    </source>
</evidence>
<dbReference type="PANTHER" id="PTHR34934:SF1">
    <property type="entry name" value="FLAVIN-DEPENDENT THYMIDYLATE SYNTHASE"/>
    <property type="match status" value="1"/>
</dbReference>
<dbReference type="InterPro" id="IPR036098">
    <property type="entry name" value="Thymidylate_synthase_ThyX_sf"/>
</dbReference>
<dbReference type="Gene3D" id="3.30.1360.170">
    <property type="match status" value="1"/>
</dbReference>